<dbReference type="InterPro" id="IPR013320">
    <property type="entry name" value="ConA-like_dom_sf"/>
</dbReference>
<dbReference type="RefSeq" id="XP_058304291.1">
    <property type="nucleotide sequence ID" value="XM_058457392.1"/>
</dbReference>
<evidence type="ECO:0000256" key="4">
    <source>
        <dbReference type="ARBA" id="ARBA00023295"/>
    </source>
</evidence>
<dbReference type="GO" id="GO:0051670">
    <property type="term" value="F:inulinase activity"/>
    <property type="evidence" value="ECO:0007669"/>
    <property type="project" value="UniProtKB-ARBA"/>
</dbReference>
<evidence type="ECO:0000256" key="3">
    <source>
        <dbReference type="ARBA" id="ARBA00022801"/>
    </source>
</evidence>
<feature type="domain" description="Glycosyl hydrolase family 32 C-terminal" evidence="7">
    <location>
        <begin position="310"/>
        <end position="463"/>
    </location>
</feature>
<dbReference type="GeneID" id="83184693"/>
<dbReference type="PANTHER" id="PTHR42800">
    <property type="entry name" value="EXOINULINASE INUD (AFU_ORTHOLOGUE AFUA_5G00480)"/>
    <property type="match status" value="1"/>
</dbReference>
<sequence>MSWGHATSKDLTHWEEQPIALLARGFPDNVTEMFFTGSAVADVNNTSGFGADGKVPLVAMYTSFYPIAQTLPSGKKVKASQQSQSIAYSLDDGTTWHTYDSENPVIHYPPTPYKDQYENFRDPFVFWHDQSHKWVLITAISELHKLVIWTSDNLKEWSAVSEFGPFNAVGGVWECPNIFQLPLDGDEVSTKWVMAAGVNPGGPPETVGSGTQFFVGDFNGTTFVPDASSVYPGNGTANWMDWGPDFYAANSYNGLPDTDHVSIGWMNNWQYGENIPTYPWRSAMAAPRHLSLRTIDQKVTLVQQPRIDWKSITSHKKHSQSWKSVAEGTEDLGSRGKTLEINLSFDDRQQDSATSDFGIILQATSDMQQQTRVGYDFKARKVFLDRRKSGDVSFDKTFASVYHAPLVPNADGVVRLKVLVDWSSVEIFGGDGESTLTAQIFPSENATYARLFSTGGSTENVKLDTSDLSSIWH</sequence>
<dbReference type="SUPFAM" id="SSF49899">
    <property type="entry name" value="Concanavalin A-like lectins/glucanases"/>
    <property type="match status" value="1"/>
</dbReference>
<keyword evidence="9" id="KW-1185">Reference proteome</keyword>
<evidence type="ECO:0000256" key="1">
    <source>
        <dbReference type="ARBA" id="ARBA00009902"/>
    </source>
</evidence>
<dbReference type="PANTHER" id="PTHR42800:SF1">
    <property type="entry name" value="EXOINULINASE INUD (AFU_ORTHOLOGUE AFUA_5G00480)"/>
    <property type="match status" value="1"/>
</dbReference>
<feature type="domain" description="Glycosyl hydrolase family 32 N-terminal" evidence="6">
    <location>
        <begin position="1"/>
        <end position="305"/>
    </location>
</feature>
<dbReference type="CDD" id="cd18622">
    <property type="entry name" value="GH32_Inu-like"/>
    <property type="match status" value="1"/>
</dbReference>
<dbReference type="Pfam" id="PF08244">
    <property type="entry name" value="Glyco_hydro_32C"/>
    <property type="match status" value="1"/>
</dbReference>
<evidence type="ECO:0000256" key="2">
    <source>
        <dbReference type="ARBA" id="ARBA00022729"/>
    </source>
</evidence>
<comment type="caution">
    <text evidence="8">The sequence shown here is derived from an EMBL/GenBank/DDBJ whole genome shotgun (WGS) entry which is preliminary data.</text>
</comment>
<evidence type="ECO:0000259" key="6">
    <source>
        <dbReference type="Pfam" id="PF00251"/>
    </source>
</evidence>
<dbReference type="GO" id="GO:0005987">
    <property type="term" value="P:sucrose catabolic process"/>
    <property type="evidence" value="ECO:0007669"/>
    <property type="project" value="TreeGrafter"/>
</dbReference>
<accession>A0A9W9M6A6</accession>
<keyword evidence="4 5" id="KW-0326">Glycosidase</keyword>
<reference evidence="8" key="2">
    <citation type="journal article" date="2023" name="IMA Fungus">
        <title>Comparative genomic study of the Penicillium genus elucidates a diverse pangenome and 15 lateral gene transfer events.</title>
        <authorList>
            <person name="Petersen C."/>
            <person name="Sorensen T."/>
            <person name="Nielsen M.R."/>
            <person name="Sondergaard T.E."/>
            <person name="Sorensen J.L."/>
            <person name="Fitzpatrick D.A."/>
            <person name="Frisvad J.C."/>
            <person name="Nielsen K.L."/>
        </authorList>
    </citation>
    <scope>NUCLEOTIDE SEQUENCE</scope>
    <source>
        <strain evidence="8">IBT 15544</strain>
    </source>
</reference>
<dbReference type="SMART" id="SM00640">
    <property type="entry name" value="Glyco_32"/>
    <property type="match status" value="1"/>
</dbReference>
<evidence type="ECO:0000256" key="5">
    <source>
        <dbReference type="RuleBase" id="RU362110"/>
    </source>
</evidence>
<proteinExistence type="inferred from homology"/>
<keyword evidence="3 5" id="KW-0378">Hydrolase</keyword>
<dbReference type="OrthoDB" id="202537at2759"/>
<reference evidence="8" key="1">
    <citation type="submission" date="2022-12" db="EMBL/GenBank/DDBJ databases">
        <authorList>
            <person name="Petersen C."/>
        </authorList>
    </citation>
    <scope>NUCLEOTIDE SEQUENCE</scope>
    <source>
        <strain evidence="8">IBT 15544</strain>
    </source>
</reference>
<dbReference type="Proteomes" id="UP001150904">
    <property type="component" value="Unassembled WGS sequence"/>
</dbReference>
<dbReference type="Pfam" id="PF00251">
    <property type="entry name" value="Glyco_hydro_32N"/>
    <property type="match status" value="1"/>
</dbReference>
<dbReference type="EMBL" id="JAPQKR010000016">
    <property type="protein sequence ID" value="KAJ5191351.1"/>
    <property type="molecule type" value="Genomic_DNA"/>
</dbReference>
<comment type="similarity">
    <text evidence="1 5">Belongs to the glycosyl hydrolase 32 family.</text>
</comment>
<protein>
    <submittedName>
        <fullName evidence="8">Extracellular exo-inulinase inuE</fullName>
    </submittedName>
</protein>
<dbReference type="InterPro" id="IPR013189">
    <property type="entry name" value="Glyco_hydro_32_C"/>
</dbReference>
<dbReference type="InterPro" id="IPR013148">
    <property type="entry name" value="Glyco_hydro_32_N"/>
</dbReference>
<dbReference type="SUPFAM" id="SSF75005">
    <property type="entry name" value="Arabinanase/levansucrase/invertase"/>
    <property type="match status" value="1"/>
</dbReference>
<evidence type="ECO:0000313" key="9">
    <source>
        <dbReference type="Proteomes" id="UP001150904"/>
    </source>
</evidence>
<dbReference type="GO" id="GO:0005737">
    <property type="term" value="C:cytoplasm"/>
    <property type="evidence" value="ECO:0007669"/>
    <property type="project" value="TreeGrafter"/>
</dbReference>
<dbReference type="InterPro" id="IPR023296">
    <property type="entry name" value="Glyco_hydro_beta-prop_sf"/>
</dbReference>
<organism evidence="8 9">
    <name type="scientific">Penicillium cinerascens</name>
    <dbReference type="NCBI Taxonomy" id="70096"/>
    <lineage>
        <taxon>Eukaryota</taxon>
        <taxon>Fungi</taxon>
        <taxon>Dikarya</taxon>
        <taxon>Ascomycota</taxon>
        <taxon>Pezizomycotina</taxon>
        <taxon>Eurotiomycetes</taxon>
        <taxon>Eurotiomycetidae</taxon>
        <taxon>Eurotiales</taxon>
        <taxon>Aspergillaceae</taxon>
        <taxon>Penicillium</taxon>
    </lineage>
</organism>
<dbReference type="Gene3D" id="2.115.10.20">
    <property type="entry name" value="Glycosyl hydrolase domain, family 43"/>
    <property type="match status" value="1"/>
</dbReference>
<dbReference type="FunFam" id="2.60.120.560:FF:000003">
    <property type="entry name" value="Extracellular exo-inulinase inuE"/>
    <property type="match status" value="1"/>
</dbReference>
<gene>
    <name evidence="8" type="ORF">N7498_010336</name>
</gene>
<dbReference type="AlphaFoldDB" id="A0A9W9M6A6"/>
<dbReference type="InterPro" id="IPR001362">
    <property type="entry name" value="Glyco_hydro_32"/>
</dbReference>
<dbReference type="Gene3D" id="2.60.120.560">
    <property type="entry name" value="Exo-inulinase, domain 1"/>
    <property type="match status" value="1"/>
</dbReference>
<keyword evidence="2" id="KW-0732">Signal</keyword>
<evidence type="ECO:0000313" key="8">
    <source>
        <dbReference type="EMBL" id="KAJ5191351.1"/>
    </source>
</evidence>
<dbReference type="GO" id="GO:0004575">
    <property type="term" value="F:sucrose alpha-glucosidase activity"/>
    <property type="evidence" value="ECO:0007669"/>
    <property type="project" value="TreeGrafter"/>
</dbReference>
<name>A0A9W9M6A6_9EURO</name>
<evidence type="ECO:0000259" key="7">
    <source>
        <dbReference type="Pfam" id="PF08244"/>
    </source>
</evidence>